<evidence type="ECO:0000313" key="2">
    <source>
        <dbReference type="Proteomes" id="UP000813461"/>
    </source>
</evidence>
<dbReference type="AlphaFoldDB" id="A0A8K0RD89"/>
<organism evidence="1 2">
    <name type="scientific">Paraphoma chrysanthemicola</name>
    <dbReference type="NCBI Taxonomy" id="798071"/>
    <lineage>
        <taxon>Eukaryota</taxon>
        <taxon>Fungi</taxon>
        <taxon>Dikarya</taxon>
        <taxon>Ascomycota</taxon>
        <taxon>Pezizomycotina</taxon>
        <taxon>Dothideomycetes</taxon>
        <taxon>Pleosporomycetidae</taxon>
        <taxon>Pleosporales</taxon>
        <taxon>Pleosporineae</taxon>
        <taxon>Phaeosphaeriaceae</taxon>
        <taxon>Paraphoma</taxon>
    </lineage>
</organism>
<gene>
    <name evidence="1" type="ORF">FB567DRAFT_174109</name>
</gene>
<dbReference type="EMBL" id="JAGMVJ010000002">
    <property type="protein sequence ID" value="KAH7093429.1"/>
    <property type="molecule type" value="Genomic_DNA"/>
</dbReference>
<dbReference type="OrthoDB" id="3722334at2759"/>
<reference evidence="1" key="1">
    <citation type="journal article" date="2021" name="Nat. Commun.">
        <title>Genetic determinants of endophytism in the Arabidopsis root mycobiome.</title>
        <authorList>
            <person name="Mesny F."/>
            <person name="Miyauchi S."/>
            <person name="Thiergart T."/>
            <person name="Pickel B."/>
            <person name="Atanasova L."/>
            <person name="Karlsson M."/>
            <person name="Huettel B."/>
            <person name="Barry K.W."/>
            <person name="Haridas S."/>
            <person name="Chen C."/>
            <person name="Bauer D."/>
            <person name="Andreopoulos W."/>
            <person name="Pangilinan J."/>
            <person name="LaButti K."/>
            <person name="Riley R."/>
            <person name="Lipzen A."/>
            <person name="Clum A."/>
            <person name="Drula E."/>
            <person name="Henrissat B."/>
            <person name="Kohler A."/>
            <person name="Grigoriev I.V."/>
            <person name="Martin F.M."/>
            <person name="Hacquard S."/>
        </authorList>
    </citation>
    <scope>NUCLEOTIDE SEQUENCE</scope>
    <source>
        <strain evidence="1">MPI-SDFR-AT-0120</strain>
    </source>
</reference>
<protein>
    <submittedName>
        <fullName evidence="1">Uncharacterized protein</fullName>
    </submittedName>
</protein>
<proteinExistence type="predicted"/>
<name>A0A8K0RD89_9PLEO</name>
<sequence>MSTARCYTCHTLRPLHEFPYRRKDKQVSITLRLRRYLCGLIKQPALMKSARSTRTGVVYRYRCVHPRLGPCPIDTRDNPQLRQISMSQVEVQVQGEDGAMSATHRRRRSEYDEGDLGIEAVEEFRATQQALVTKNEITRKRLGEVEEVDGRGNLRAHA</sequence>
<evidence type="ECO:0000313" key="1">
    <source>
        <dbReference type="EMBL" id="KAH7093429.1"/>
    </source>
</evidence>
<accession>A0A8K0RD89</accession>
<dbReference type="Proteomes" id="UP000813461">
    <property type="component" value="Unassembled WGS sequence"/>
</dbReference>
<comment type="caution">
    <text evidence="1">The sequence shown here is derived from an EMBL/GenBank/DDBJ whole genome shotgun (WGS) entry which is preliminary data.</text>
</comment>
<keyword evidence="2" id="KW-1185">Reference proteome</keyword>